<keyword evidence="2" id="KW-0119">Carbohydrate metabolism</keyword>
<dbReference type="EMBL" id="CP025612">
    <property type="protein sequence ID" value="AUN32424.1"/>
    <property type="molecule type" value="Genomic_DNA"/>
</dbReference>
<organism evidence="3 4">
    <name type="scientific">Niveispirillum cyanobacteriorum</name>
    <dbReference type="NCBI Taxonomy" id="1612173"/>
    <lineage>
        <taxon>Bacteria</taxon>
        <taxon>Pseudomonadati</taxon>
        <taxon>Pseudomonadota</taxon>
        <taxon>Alphaproteobacteria</taxon>
        <taxon>Rhodospirillales</taxon>
        <taxon>Azospirillaceae</taxon>
        <taxon>Niveispirillum</taxon>
    </lineage>
</organism>
<dbReference type="Pfam" id="PF01370">
    <property type="entry name" value="Epimerase"/>
    <property type="match status" value="1"/>
</dbReference>
<dbReference type="InterPro" id="IPR036291">
    <property type="entry name" value="NAD(P)-bd_dom_sf"/>
</dbReference>
<evidence type="ECO:0000313" key="4">
    <source>
        <dbReference type="Proteomes" id="UP000234752"/>
    </source>
</evidence>
<keyword evidence="4" id="KW-1185">Reference proteome</keyword>
<dbReference type="PANTHER" id="PTHR43103:SF3">
    <property type="entry name" value="ADP-L-GLYCERO-D-MANNO-HEPTOSE-6-EPIMERASE"/>
    <property type="match status" value="1"/>
</dbReference>
<dbReference type="Proteomes" id="UP000234752">
    <property type="component" value="Chromosome eg_2"/>
</dbReference>
<dbReference type="RefSeq" id="WP_102113962.1">
    <property type="nucleotide sequence ID" value="NZ_BMGN01000007.1"/>
</dbReference>
<dbReference type="PANTHER" id="PTHR43103">
    <property type="entry name" value="NUCLEOSIDE-DIPHOSPHATE-SUGAR EPIMERASE"/>
    <property type="match status" value="1"/>
</dbReference>
<dbReference type="SUPFAM" id="SSF51735">
    <property type="entry name" value="NAD(P)-binding Rossmann-fold domains"/>
    <property type="match status" value="1"/>
</dbReference>
<reference evidence="3 4" key="1">
    <citation type="submission" date="2017-12" db="EMBL/GenBank/DDBJ databases">
        <title>Genomes of bacteria within cyanobacterial aggregates.</title>
        <authorList>
            <person name="Cai H."/>
        </authorList>
    </citation>
    <scope>NUCLEOTIDE SEQUENCE [LARGE SCALE GENOMIC DNA]</scope>
    <source>
        <strain evidence="3 4">TH16</strain>
    </source>
</reference>
<dbReference type="Gene3D" id="3.40.50.720">
    <property type="entry name" value="NAD(P)-binding Rossmann-like Domain"/>
    <property type="match status" value="1"/>
</dbReference>
<dbReference type="AlphaFoldDB" id="A0A2K9NH65"/>
<dbReference type="InterPro" id="IPR001509">
    <property type="entry name" value="Epimerase_deHydtase"/>
</dbReference>
<dbReference type="KEGG" id="ncb:C0V82_18820"/>
<dbReference type="OrthoDB" id="9801056at2"/>
<proteinExistence type="predicted"/>
<protein>
    <submittedName>
        <fullName evidence="3">Epimerase</fullName>
    </submittedName>
</protein>
<accession>A0A2K9NH65</accession>
<keyword evidence="1" id="KW-0521">NADP</keyword>
<dbReference type="Gene3D" id="3.90.25.10">
    <property type="entry name" value="UDP-galactose 4-epimerase, domain 1"/>
    <property type="match status" value="1"/>
</dbReference>
<evidence type="ECO:0000256" key="1">
    <source>
        <dbReference type="ARBA" id="ARBA00022857"/>
    </source>
</evidence>
<evidence type="ECO:0000256" key="2">
    <source>
        <dbReference type="ARBA" id="ARBA00023277"/>
    </source>
</evidence>
<name>A0A2K9NH65_9PROT</name>
<gene>
    <name evidence="3" type="ORF">C0V82_18820</name>
</gene>
<sequence length="305" mass="32343">MHVLITGADGFVGRALVRRMLSGIDLAFNRLTLVDQRFGDLPTDPRLVPVAGNIADRALWTDSLSLPADIVFHLASVPGGLAEREFDLGMAVNLHGTLGLLDALRAQGRTAKFVFASSVAVYGDPLPDTVDDSTPPRPTLSYGAQKLASEVMVADFSRRGFIDGCSLRLPGIVARPPAPSGLISAFMSEVMWAAAQQRPVTLPVGPDAVCWWMSVASAVDALLHATSLPGQGRVWLPPVLRLSIRELVAALADRFGPVDVTYTPDPAVEARFGQQPPLCADAARAAGFRDDGSVGGLIDRALDQS</sequence>
<evidence type="ECO:0000313" key="3">
    <source>
        <dbReference type="EMBL" id="AUN32424.1"/>
    </source>
</evidence>